<proteinExistence type="predicted"/>
<name>A0A382WZW9_9ZZZZ</name>
<gene>
    <name evidence="1" type="ORF">METZ01_LOCUS417028</name>
</gene>
<sequence>PVFNNCEFRNLSIDPNNSNVGNIKGPIRLAGSQISASGGYDSTAFRPQFNNCTIVGNYTHFSSQYYNENTFKGGAVYIGWGALPTFKNCRIDSNEIDTEGGGDNHAWHASGGAVYIDNFLSYSSSPVRFINTSFKGNKIFGENVYGGAISSSHPQLRLENCVVINNKISSGYTNNNNDQYVIAYGGGISFAPDSYNQSGQDDAKLVIINSTIADNEMVPYIFSNDQLWRQGGYGGAGIYRESTDNHVLMFNSIVYGNIISGGSGYNNRLSLST</sequence>
<accession>A0A382WZW9</accession>
<evidence type="ECO:0000313" key="1">
    <source>
        <dbReference type="EMBL" id="SVD64174.1"/>
    </source>
</evidence>
<dbReference type="EMBL" id="UINC01163717">
    <property type="protein sequence ID" value="SVD64174.1"/>
    <property type="molecule type" value="Genomic_DNA"/>
</dbReference>
<protein>
    <recommendedName>
        <fullName evidence="2">Right handed beta helix domain-containing protein</fullName>
    </recommendedName>
</protein>
<evidence type="ECO:0008006" key="2">
    <source>
        <dbReference type="Google" id="ProtNLM"/>
    </source>
</evidence>
<reference evidence="1" key="1">
    <citation type="submission" date="2018-05" db="EMBL/GenBank/DDBJ databases">
        <authorList>
            <person name="Lanie J.A."/>
            <person name="Ng W.-L."/>
            <person name="Kazmierczak K.M."/>
            <person name="Andrzejewski T.M."/>
            <person name="Davidsen T.M."/>
            <person name="Wayne K.J."/>
            <person name="Tettelin H."/>
            <person name="Glass J.I."/>
            <person name="Rusch D."/>
            <person name="Podicherti R."/>
            <person name="Tsui H.-C.T."/>
            <person name="Winkler M.E."/>
        </authorList>
    </citation>
    <scope>NUCLEOTIDE SEQUENCE</scope>
</reference>
<organism evidence="1">
    <name type="scientific">marine metagenome</name>
    <dbReference type="NCBI Taxonomy" id="408172"/>
    <lineage>
        <taxon>unclassified sequences</taxon>
        <taxon>metagenomes</taxon>
        <taxon>ecological metagenomes</taxon>
    </lineage>
</organism>
<feature type="non-terminal residue" evidence="1">
    <location>
        <position position="273"/>
    </location>
</feature>
<feature type="non-terminal residue" evidence="1">
    <location>
        <position position="1"/>
    </location>
</feature>
<dbReference type="AlphaFoldDB" id="A0A382WZW9"/>